<organism evidence="1 2">
    <name type="scientific">Amycolatopsis saalfeldensis</name>
    <dbReference type="NCBI Taxonomy" id="394193"/>
    <lineage>
        <taxon>Bacteria</taxon>
        <taxon>Bacillati</taxon>
        <taxon>Actinomycetota</taxon>
        <taxon>Actinomycetes</taxon>
        <taxon>Pseudonocardiales</taxon>
        <taxon>Pseudonocardiaceae</taxon>
        <taxon>Amycolatopsis</taxon>
    </lineage>
</organism>
<accession>A0A1H8Y319</accession>
<gene>
    <name evidence="1" type="ORF">SAMN04489732_110288</name>
</gene>
<dbReference type="AlphaFoldDB" id="A0A1H8Y319"/>
<evidence type="ECO:0000313" key="2">
    <source>
        <dbReference type="Proteomes" id="UP000198582"/>
    </source>
</evidence>
<name>A0A1H8Y319_9PSEU</name>
<dbReference type="RefSeq" id="WP_143086264.1">
    <property type="nucleotide sequence ID" value="NZ_FOEF01000010.1"/>
</dbReference>
<sequence>MPTLLGATYVEGYVLTRNVPFAIEHAWCSTRAGDAIDPSIPDGGALAYLGVAVAPDYQRAQQILRGSTAVFTSDDVFCQYNEDALSDGVPSDALVIVPTP</sequence>
<proteinExistence type="predicted"/>
<dbReference type="OrthoDB" id="4163242at2"/>
<dbReference type="Proteomes" id="UP000198582">
    <property type="component" value="Unassembled WGS sequence"/>
</dbReference>
<keyword evidence="2" id="KW-1185">Reference proteome</keyword>
<dbReference type="EMBL" id="FOEF01000010">
    <property type="protein sequence ID" value="SEP46575.1"/>
    <property type="molecule type" value="Genomic_DNA"/>
</dbReference>
<reference evidence="1 2" key="1">
    <citation type="submission" date="2016-10" db="EMBL/GenBank/DDBJ databases">
        <authorList>
            <person name="de Groot N.N."/>
        </authorList>
    </citation>
    <scope>NUCLEOTIDE SEQUENCE [LARGE SCALE GENOMIC DNA]</scope>
    <source>
        <strain evidence="1 2">DSM 44993</strain>
    </source>
</reference>
<protein>
    <submittedName>
        <fullName evidence="1">Uncharacterized protein</fullName>
    </submittedName>
</protein>
<evidence type="ECO:0000313" key="1">
    <source>
        <dbReference type="EMBL" id="SEP46575.1"/>
    </source>
</evidence>